<evidence type="ECO:0000313" key="2">
    <source>
        <dbReference type="Proteomes" id="UP000002035"/>
    </source>
</evidence>
<protein>
    <submittedName>
        <fullName evidence="1">Uncharacterized protein</fullName>
    </submittedName>
</protein>
<accession>C5FE23</accession>
<dbReference type="Proteomes" id="UP000002035">
    <property type="component" value="Unassembled WGS sequence"/>
</dbReference>
<gene>
    <name evidence="1" type="ORF">MCYG_00945</name>
</gene>
<proteinExistence type="predicted"/>
<dbReference type="AlphaFoldDB" id="C5FE23"/>
<evidence type="ECO:0000313" key="1">
    <source>
        <dbReference type="EMBL" id="EEQ28057.1"/>
    </source>
</evidence>
<sequence length="99" mass="11157">MVPRPLNRSHHPVINDCRGLFVYWRAALLGLFGDRSIASKLQLLCCYSRGKIDQKAVVQDSFSGYSSVMLIIFNNLSIQVIELLPALIDVICTRAEYIT</sequence>
<dbReference type="HOGENOM" id="CLU_2319863_0_0_1"/>
<keyword evidence="2" id="KW-1185">Reference proteome</keyword>
<dbReference type="RefSeq" id="XP_002850841.1">
    <property type="nucleotide sequence ID" value="XM_002850795.1"/>
</dbReference>
<name>C5FE23_ARTOC</name>
<dbReference type="EMBL" id="DS995701">
    <property type="protein sequence ID" value="EEQ28057.1"/>
    <property type="molecule type" value="Genomic_DNA"/>
</dbReference>
<dbReference type="VEuPathDB" id="FungiDB:MCYG_00945"/>
<reference evidence="2" key="1">
    <citation type="journal article" date="2012" name="MBio">
        <title>Comparative genome analysis of Trichophyton rubrum and related dermatophytes reveals candidate genes involved in infection.</title>
        <authorList>
            <person name="Martinez D.A."/>
            <person name="Oliver B.G."/>
            <person name="Graeser Y."/>
            <person name="Goldberg J.M."/>
            <person name="Li W."/>
            <person name="Martinez-Rossi N.M."/>
            <person name="Monod M."/>
            <person name="Shelest E."/>
            <person name="Barton R.C."/>
            <person name="Birch E."/>
            <person name="Brakhage A.A."/>
            <person name="Chen Z."/>
            <person name="Gurr S.J."/>
            <person name="Heiman D."/>
            <person name="Heitman J."/>
            <person name="Kosti I."/>
            <person name="Rossi A."/>
            <person name="Saif S."/>
            <person name="Samalova M."/>
            <person name="Saunders C.W."/>
            <person name="Shea T."/>
            <person name="Summerbell R.C."/>
            <person name="Xu J."/>
            <person name="Young S."/>
            <person name="Zeng Q."/>
            <person name="Birren B.W."/>
            <person name="Cuomo C.A."/>
            <person name="White T.C."/>
        </authorList>
    </citation>
    <scope>NUCLEOTIDE SEQUENCE [LARGE SCALE GENOMIC DNA]</scope>
    <source>
        <strain evidence="2">ATCC MYA-4605 / CBS 113480</strain>
    </source>
</reference>
<organism evidence="1 2">
    <name type="scientific">Arthroderma otae (strain ATCC MYA-4605 / CBS 113480)</name>
    <name type="common">Microsporum canis</name>
    <dbReference type="NCBI Taxonomy" id="554155"/>
    <lineage>
        <taxon>Eukaryota</taxon>
        <taxon>Fungi</taxon>
        <taxon>Dikarya</taxon>
        <taxon>Ascomycota</taxon>
        <taxon>Pezizomycotina</taxon>
        <taxon>Eurotiomycetes</taxon>
        <taxon>Eurotiomycetidae</taxon>
        <taxon>Onygenales</taxon>
        <taxon>Arthrodermataceae</taxon>
        <taxon>Microsporum</taxon>
    </lineage>
</organism>
<dbReference type="GeneID" id="9223577"/>